<evidence type="ECO:0000313" key="13">
    <source>
        <dbReference type="Proteomes" id="UP000552935"/>
    </source>
</evidence>
<sequence length="564" mass="62355">MFGLLKYGRDQRWAGVIEALFDWLPTLLPILIALNLGTGHQVTALVTTLVLMAVWLGYVVGYERHHRHAWAMSAKRELRDRYFTALYRRNDAVATTAADHAVIQRDLGGLNNLDMFYSTLFPTILQAGMTFLVLIGLSFWYRSWLALLPFGCVFLIGLAMMFLGKRMSAQNKAHLSGFLKMGGRFMDDLRGMTTLVMYDAADRYAQKFADDSEFFRQATMNLLKTQLQTLFVINGFVYLTVFAGGFITAVQLVAGQLPVAGAFATWFTLAMMMVNARQLGYFVHVVKSNGPSLAAILATIAKAKAAPDTVKITDNRPLSQITLDQVSIGYAADAPLVTGINATLVPGKLYGLAGENGTGKSTLIQAILGRLKPLSGAIMADQTAVSALSNVQQAAVFGYVTANEYLFSGTIQENLLLGNRFGDQWQARLASLGLMQFVPSLEKGYATQVGENGRLLSPGQRQQLAFARMLLADKTVYLLDEITSSIDEANAAIILQAVKKLSRHKIVLFISHDLKAMTQADEVWFIHDHQLTVANHQRLYQKQPAYRQLVDNPEMMENEVNSND</sequence>
<feature type="domain" description="ABC transporter" evidence="8">
    <location>
        <begin position="321"/>
        <end position="553"/>
    </location>
</feature>
<evidence type="ECO:0000256" key="3">
    <source>
        <dbReference type="ARBA" id="ARBA00022741"/>
    </source>
</evidence>
<evidence type="ECO:0000259" key="8">
    <source>
        <dbReference type="PROSITE" id="PS50893"/>
    </source>
</evidence>
<keyword evidence="5 7" id="KW-1133">Transmembrane helix</keyword>
<organism evidence="10 13">
    <name type="scientific">Lacticaseibacillus rhamnosus</name>
    <name type="common">Lactobacillus rhamnosus</name>
    <dbReference type="NCBI Taxonomy" id="47715"/>
    <lineage>
        <taxon>Bacteria</taxon>
        <taxon>Bacillati</taxon>
        <taxon>Bacillota</taxon>
        <taxon>Bacilli</taxon>
        <taxon>Lactobacillales</taxon>
        <taxon>Lactobacillaceae</taxon>
        <taxon>Lacticaseibacillus</taxon>
    </lineage>
</organism>
<feature type="transmembrane region" description="Helical" evidence="7">
    <location>
        <begin position="230"/>
        <end position="250"/>
    </location>
</feature>
<evidence type="ECO:0000256" key="6">
    <source>
        <dbReference type="ARBA" id="ARBA00023136"/>
    </source>
</evidence>
<dbReference type="Gene3D" id="1.20.1560.10">
    <property type="entry name" value="ABC transporter type 1, transmembrane domain"/>
    <property type="match status" value="1"/>
</dbReference>
<evidence type="ECO:0000256" key="7">
    <source>
        <dbReference type="SAM" id="Phobius"/>
    </source>
</evidence>
<evidence type="ECO:0000313" key="10">
    <source>
        <dbReference type="EMBL" id="NZA05275.1"/>
    </source>
</evidence>
<dbReference type="PANTHER" id="PTHR24221">
    <property type="entry name" value="ATP-BINDING CASSETTE SUB-FAMILY B"/>
    <property type="match status" value="1"/>
</dbReference>
<dbReference type="Pfam" id="PF00664">
    <property type="entry name" value="ABC_membrane"/>
    <property type="match status" value="1"/>
</dbReference>
<dbReference type="InterPro" id="IPR003439">
    <property type="entry name" value="ABC_transporter-like_ATP-bd"/>
</dbReference>
<comment type="caution">
    <text evidence="10">The sequence shown here is derived from an EMBL/GenBank/DDBJ whole genome shotgun (WGS) entry which is preliminary data.</text>
</comment>
<dbReference type="GO" id="GO:0005524">
    <property type="term" value="F:ATP binding"/>
    <property type="evidence" value="ECO:0007669"/>
    <property type="project" value="UniProtKB-KW"/>
</dbReference>
<dbReference type="InterPro" id="IPR036640">
    <property type="entry name" value="ABC1_TM_sf"/>
</dbReference>
<feature type="transmembrane region" description="Helical" evidence="7">
    <location>
        <begin position="115"/>
        <end position="137"/>
    </location>
</feature>
<comment type="subcellular location">
    <subcellularLocation>
        <location evidence="1">Cell membrane</location>
        <topology evidence="1">Multi-pass membrane protein</topology>
    </subcellularLocation>
</comment>
<feature type="domain" description="ABC transmembrane type-1" evidence="9">
    <location>
        <begin position="110"/>
        <end position="288"/>
    </location>
</feature>
<name>A0A508Z5R5_LACRH</name>
<dbReference type="InterPro" id="IPR011527">
    <property type="entry name" value="ABC1_TM_dom"/>
</dbReference>
<dbReference type="SUPFAM" id="SSF90123">
    <property type="entry name" value="ABC transporter transmembrane region"/>
    <property type="match status" value="1"/>
</dbReference>
<dbReference type="EMBL" id="SSHM01000001">
    <property type="protein sequence ID" value="THC79601.1"/>
    <property type="molecule type" value="Genomic_DNA"/>
</dbReference>
<accession>A0A508Z5R5</accession>
<reference evidence="11 12" key="1">
    <citation type="submission" date="2019-04" db="EMBL/GenBank/DDBJ databases">
        <title>Genome Announcement to Ensure Probiotic Safety of Lactobacillus rhamnosus UBLR-58.</title>
        <authorList>
            <person name="Sulthana A."/>
            <person name="Lakshmi S.G."/>
            <person name="Madempudi R.S."/>
        </authorList>
    </citation>
    <scope>NUCLEOTIDE SEQUENCE [LARGE SCALE GENOMIC DNA]</scope>
    <source>
        <strain evidence="11 12">UBLR-58</strain>
    </source>
</reference>
<feature type="transmembrane region" description="Helical" evidence="7">
    <location>
        <begin position="143"/>
        <end position="163"/>
    </location>
</feature>
<keyword evidence="4 10" id="KW-0067">ATP-binding</keyword>
<keyword evidence="6 7" id="KW-0472">Membrane</keyword>
<evidence type="ECO:0000256" key="2">
    <source>
        <dbReference type="ARBA" id="ARBA00022692"/>
    </source>
</evidence>
<keyword evidence="2 7" id="KW-0812">Transmembrane</keyword>
<dbReference type="GO" id="GO:0016887">
    <property type="term" value="F:ATP hydrolysis activity"/>
    <property type="evidence" value="ECO:0007669"/>
    <property type="project" value="InterPro"/>
</dbReference>
<dbReference type="Proteomes" id="UP000307517">
    <property type="component" value="Unassembled WGS sequence"/>
</dbReference>
<dbReference type="GO" id="GO:0140359">
    <property type="term" value="F:ABC-type transporter activity"/>
    <property type="evidence" value="ECO:0007669"/>
    <property type="project" value="InterPro"/>
</dbReference>
<evidence type="ECO:0000259" key="9">
    <source>
        <dbReference type="PROSITE" id="PS50929"/>
    </source>
</evidence>
<evidence type="ECO:0000256" key="1">
    <source>
        <dbReference type="ARBA" id="ARBA00004651"/>
    </source>
</evidence>
<dbReference type="GO" id="GO:0005886">
    <property type="term" value="C:plasma membrane"/>
    <property type="evidence" value="ECO:0007669"/>
    <property type="project" value="UniProtKB-SubCell"/>
</dbReference>
<feature type="transmembrane region" description="Helical" evidence="7">
    <location>
        <begin position="12"/>
        <end position="36"/>
    </location>
</feature>
<dbReference type="RefSeq" id="WP_005692542.1">
    <property type="nucleotide sequence ID" value="NZ_CABFNI010000017.1"/>
</dbReference>
<dbReference type="InterPro" id="IPR027417">
    <property type="entry name" value="P-loop_NTPase"/>
</dbReference>
<dbReference type="PROSITE" id="PS50893">
    <property type="entry name" value="ABC_TRANSPORTER_2"/>
    <property type="match status" value="1"/>
</dbReference>
<keyword evidence="3" id="KW-0547">Nucleotide-binding</keyword>
<proteinExistence type="predicted"/>
<dbReference type="PROSITE" id="PS50929">
    <property type="entry name" value="ABC_TM1F"/>
    <property type="match status" value="1"/>
</dbReference>
<protein>
    <submittedName>
        <fullName evidence="10">ATP-binding cassette domain-containing protein</fullName>
    </submittedName>
</protein>
<dbReference type="Proteomes" id="UP000552935">
    <property type="component" value="Unassembled WGS sequence"/>
</dbReference>
<dbReference type="EMBL" id="JACCKI010000006">
    <property type="protein sequence ID" value="NZA05275.1"/>
    <property type="molecule type" value="Genomic_DNA"/>
</dbReference>
<dbReference type="PANTHER" id="PTHR24221:SF654">
    <property type="entry name" value="ATP-BINDING CASSETTE SUB-FAMILY B MEMBER 6"/>
    <property type="match status" value="1"/>
</dbReference>
<evidence type="ECO:0000256" key="4">
    <source>
        <dbReference type="ARBA" id="ARBA00022840"/>
    </source>
</evidence>
<evidence type="ECO:0000313" key="12">
    <source>
        <dbReference type="Proteomes" id="UP000307517"/>
    </source>
</evidence>
<evidence type="ECO:0000313" key="11">
    <source>
        <dbReference type="EMBL" id="THC79601.1"/>
    </source>
</evidence>
<dbReference type="Gene3D" id="3.40.50.300">
    <property type="entry name" value="P-loop containing nucleotide triphosphate hydrolases"/>
    <property type="match status" value="1"/>
</dbReference>
<evidence type="ECO:0000256" key="5">
    <source>
        <dbReference type="ARBA" id="ARBA00022989"/>
    </source>
</evidence>
<reference evidence="10 13" key="2">
    <citation type="submission" date="2020-07" db="EMBL/GenBank/DDBJ databases">
        <title>Organ Donor 1.</title>
        <authorList>
            <person name="Marsh A.J."/>
            <person name="Azcarate-Peril M.A."/>
        </authorList>
    </citation>
    <scope>NUCLEOTIDE SEQUENCE [LARGE SCALE GENOMIC DNA]</scope>
    <source>
        <strain evidence="10 13">AMC0712</strain>
    </source>
</reference>
<dbReference type="AlphaFoldDB" id="A0A508Z5R5"/>
<gene>
    <name evidence="11" type="ORF">E6L36_03805</name>
    <name evidence="10" type="ORF">H0N82_09250</name>
</gene>
<dbReference type="Pfam" id="PF00005">
    <property type="entry name" value="ABC_tran"/>
    <property type="match status" value="1"/>
</dbReference>
<dbReference type="InterPro" id="IPR003593">
    <property type="entry name" value="AAA+_ATPase"/>
</dbReference>
<feature type="transmembrane region" description="Helical" evidence="7">
    <location>
        <begin position="42"/>
        <end position="62"/>
    </location>
</feature>
<dbReference type="GO" id="GO:0034040">
    <property type="term" value="F:ATPase-coupled lipid transmembrane transporter activity"/>
    <property type="evidence" value="ECO:0007669"/>
    <property type="project" value="TreeGrafter"/>
</dbReference>
<dbReference type="SUPFAM" id="SSF52540">
    <property type="entry name" value="P-loop containing nucleoside triphosphate hydrolases"/>
    <property type="match status" value="1"/>
</dbReference>
<dbReference type="InterPro" id="IPR039421">
    <property type="entry name" value="Type_1_exporter"/>
</dbReference>
<dbReference type="SMART" id="SM00382">
    <property type="entry name" value="AAA"/>
    <property type="match status" value="1"/>
</dbReference>